<evidence type="ECO:0000313" key="3">
    <source>
        <dbReference type="Proteomes" id="UP000646523"/>
    </source>
</evidence>
<name>A0A918DK78_9ACTN</name>
<keyword evidence="1" id="KW-0812">Transmembrane</keyword>
<dbReference type="Proteomes" id="UP000646523">
    <property type="component" value="Unassembled WGS sequence"/>
</dbReference>
<dbReference type="InterPro" id="IPR049920">
    <property type="entry name" value="IK1_05631-like"/>
</dbReference>
<comment type="caution">
    <text evidence="2">The sequence shown here is derived from an EMBL/GenBank/DDBJ whole genome shotgun (WGS) entry which is preliminary data.</text>
</comment>
<dbReference type="Pfam" id="PF18159">
    <property type="entry name" value="S_4TM"/>
    <property type="match status" value="1"/>
</dbReference>
<protein>
    <submittedName>
        <fullName evidence="2">Uncharacterized protein</fullName>
    </submittedName>
</protein>
<feature type="transmembrane region" description="Helical" evidence="1">
    <location>
        <begin position="62"/>
        <end position="85"/>
    </location>
</feature>
<dbReference type="AlphaFoldDB" id="A0A918DK78"/>
<keyword evidence="3" id="KW-1185">Reference proteome</keyword>
<feature type="transmembrane region" description="Helical" evidence="1">
    <location>
        <begin position="36"/>
        <end position="56"/>
    </location>
</feature>
<dbReference type="RefSeq" id="WP_189124821.1">
    <property type="nucleotide sequence ID" value="NZ_BMNH01000008.1"/>
</dbReference>
<keyword evidence="1" id="KW-0472">Membrane</keyword>
<organism evidence="2 3">
    <name type="scientific">Nonomuraea cavernae</name>
    <dbReference type="NCBI Taxonomy" id="2045107"/>
    <lineage>
        <taxon>Bacteria</taxon>
        <taxon>Bacillati</taxon>
        <taxon>Actinomycetota</taxon>
        <taxon>Actinomycetes</taxon>
        <taxon>Streptosporangiales</taxon>
        <taxon>Streptosporangiaceae</taxon>
        <taxon>Nonomuraea</taxon>
    </lineage>
</organism>
<gene>
    <name evidence="2" type="ORF">GCM10012289_31160</name>
</gene>
<feature type="transmembrane region" description="Helical" evidence="1">
    <location>
        <begin position="168"/>
        <end position="188"/>
    </location>
</feature>
<keyword evidence="1" id="KW-1133">Transmembrane helix</keyword>
<dbReference type="EMBL" id="BMNH01000008">
    <property type="protein sequence ID" value="GGO69624.1"/>
    <property type="molecule type" value="Genomic_DNA"/>
</dbReference>
<evidence type="ECO:0000313" key="2">
    <source>
        <dbReference type="EMBL" id="GGO69624.1"/>
    </source>
</evidence>
<accession>A0A918DK78</accession>
<proteinExistence type="predicted"/>
<sequence>MPAPPGTVQERQNRPHMHDLLRAARLCHLRAQRIDGLRLSVSALLGLLGLIGAVAPATATPIAVGGALWAIAYAAGLGTAGRGALRRAALLQEMFDVEVFELPWNDVAAGKRIPIHEVHALAQRSKLSDEAVRDYYVTVGLPRPFDVLGCQAQNLSWAARIRRRFARVLLTAVGVWSVTGLAVGWAVGLTVGELLLRWYVPSIGALLMALDTYRAQRDTATERDRVADLLDDRTNSPGQAADLLVLARQVQDVVLHARQTHVRVPEVFSRWSQAKDRADYEAAQQDLAARVRNGGRPRP</sequence>
<reference evidence="2" key="1">
    <citation type="journal article" date="2014" name="Int. J. Syst. Evol. Microbiol.">
        <title>Complete genome sequence of Corynebacterium casei LMG S-19264T (=DSM 44701T), isolated from a smear-ripened cheese.</title>
        <authorList>
            <consortium name="US DOE Joint Genome Institute (JGI-PGF)"/>
            <person name="Walter F."/>
            <person name="Albersmeier A."/>
            <person name="Kalinowski J."/>
            <person name="Ruckert C."/>
        </authorList>
    </citation>
    <scope>NUCLEOTIDE SEQUENCE</scope>
    <source>
        <strain evidence="2">CGMCC 4.7368</strain>
    </source>
</reference>
<reference evidence="2" key="2">
    <citation type="submission" date="2020-09" db="EMBL/GenBank/DDBJ databases">
        <authorList>
            <person name="Sun Q."/>
            <person name="Zhou Y."/>
        </authorList>
    </citation>
    <scope>NUCLEOTIDE SEQUENCE</scope>
    <source>
        <strain evidence="2">CGMCC 4.7368</strain>
    </source>
</reference>
<evidence type="ECO:0000256" key="1">
    <source>
        <dbReference type="SAM" id="Phobius"/>
    </source>
</evidence>